<feature type="domain" description="PX" evidence="5">
    <location>
        <begin position="143"/>
        <end position="276"/>
    </location>
</feature>
<comment type="similarity">
    <text evidence="1">Belongs to the sorting nexin family.</text>
</comment>
<keyword evidence="3" id="KW-0653">Protein transport</keyword>
<dbReference type="InterPro" id="IPR001683">
    <property type="entry name" value="PX_dom"/>
</dbReference>
<keyword evidence="7" id="KW-1185">Reference proteome</keyword>
<dbReference type="GO" id="GO:0032266">
    <property type="term" value="F:phosphatidylinositol-3-phosphate binding"/>
    <property type="evidence" value="ECO:0007669"/>
    <property type="project" value="TreeGrafter"/>
</dbReference>
<dbReference type="GeneTree" id="ENSGT00940000153609"/>
<accession>A0A8C4QTV3</accession>
<evidence type="ECO:0000256" key="2">
    <source>
        <dbReference type="ARBA" id="ARBA00022448"/>
    </source>
</evidence>
<sequence>MSFGSSFPRNLGGGGGGLGTNLAMGIVGYRRRDVATNCKKRGLGSCIWERLMGADEYGQPRALSRHHRHCPKYLHTRDRLTMLVGPGVWHYLDYLFFFFSCCCCFALSRHCPRTITCSASRHRSPCWITCSASGLRSPHLTSPFAQWPVVHPHLFCGLLLAAAKYQTNLPIFKLKESVIRRRYSDFEWLKNELERESKIVVPPLPGKAFKRQLPFRGDDGIFEETFIENRRLGLELFINKMAGQIEGKLHINVPQVSRRPALIGHLTHDVFYYYSI</sequence>
<reference evidence="6" key="1">
    <citation type="submission" date="2025-08" db="UniProtKB">
        <authorList>
            <consortium name="Ensembl"/>
        </authorList>
    </citation>
    <scope>IDENTIFICATION</scope>
</reference>
<dbReference type="SMART" id="SM00312">
    <property type="entry name" value="PX"/>
    <property type="match status" value="1"/>
</dbReference>
<dbReference type="GO" id="GO:0030904">
    <property type="term" value="C:retromer complex"/>
    <property type="evidence" value="ECO:0007669"/>
    <property type="project" value="TreeGrafter"/>
</dbReference>
<reference evidence="6" key="2">
    <citation type="submission" date="2025-09" db="UniProtKB">
        <authorList>
            <consortium name="Ensembl"/>
        </authorList>
    </citation>
    <scope>IDENTIFICATION</scope>
</reference>
<evidence type="ECO:0000259" key="5">
    <source>
        <dbReference type="PROSITE" id="PS50195"/>
    </source>
</evidence>
<evidence type="ECO:0000256" key="1">
    <source>
        <dbReference type="ARBA" id="ARBA00010883"/>
    </source>
</evidence>
<evidence type="ECO:0000256" key="3">
    <source>
        <dbReference type="ARBA" id="ARBA00022927"/>
    </source>
</evidence>
<keyword evidence="2" id="KW-0813">Transport</keyword>
<dbReference type="Ensembl" id="ENSEBUT00000021053.1">
    <property type="protein sequence ID" value="ENSEBUP00000020476.1"/>
    <property type="gene ID" value="ENSEBUG00000012681.1"/>
</dbReference>
<dbReference type="PROSITE" id="PS50195">
    <property type="entry name" value="PX"/>
    <property type="match status" value="1"/>
</dbReference>
<dbReference type="PANTHER" id="PTHR45963">
    <property type="entry name" value="RE52028P"/>
    <property type="match status" value="1"/>
</dbReference>
<dbReference type="AlphaFoldDB" id="A0A8C4QTV3"/>
<dbReference type="Gene3D" id="3.30.1520.10">
    <property type="entry name" value="Phox-like domain"/>
    <property type="match status" value="1"/>
</dbReference>
<proteinExistence type="inferred from homology"/>
<evidence type="ECO:0000313" key="7">
    <source>
        <dbReference type="Proteomes" id="UP000694388"/>
    </source>
</evidence>
<evidence type="ECO:0000313" key="6">
    <source>
        <dbReference type="Ensembl" id="ENSEBUP00000020476.1"/>
    </source>
</evidence>
<organism evidence="6 7">
    <name type="scientific">Eptatretus burgeri</name>
    <name type="common">Inshore hagfish</name>
    <dbReference type="NCBI Taxonomy" id="7764"/>
    <lineage>
        <taxon>Eukaryota</taxon>
        <taxon>Metazoa</taxon>
        <taxon>Chordata</taxon>
        <taxon>Craniata</taxon>
        <taxon>Vertebrata</taxon>
        <taxon>Cyclostomata</taxon>
        <taxon>Myxini</taxon>
        <taxon>Myxiniformes</taxon>
        <taxon>Myxinidae</taxon>
        <taxon>Eptatretinae</taxon>
        <taxon>Eptatretus</taxon>
    </lineage>
</organism>
<dbReference type="GO" id="GO:0031901">
    <property type="term" value="C:early endosome membrane"/>
    <property type="evidence" value="ECO:0007669"/>
    <property type="project" value="TreeGrafter"/>
</dbReference>
<dbReference type="GO" id="GO:0034499">
    <property type="term" value="P:late endosome to Golgi transport"/>
    <property type="evidence" value="ECO:0007669"/>
    <property type="project" value="TreeGrafter"/>
</dbReference>
<protein>
    <submittedName>
        <fullName evidence="6">Sorting nexin 12</fullName>
    </submittedName>
</protein>
<dbReference type="InterPro" id="IPR051074">
    <property type="entry name" value="Sorting_Nexin"/>
</dbReference>
<dbReference type="SUPFAM" id="SSF64268">
    <property type="entry name" value="PX domain"/>
    <property type="match status" value="1"/>
</dbReference>
<dbReference type="GO" id="GO:0015031">
    <property type="term" value="P:protein transport"/>
    <property type="evidence" value="ECO:0007669"/>
    <property type="project" value="UniProtKB-KW"/>
</dbReference>
<dbReference type="PANTHER" id="PTHR45963:SF3">
    <property type="entry name" value="SORTING NEXIN-12"/>
    <property type="match status" value="1"/>
</dbReference>
<dbReference type="Proteomes" id="UP000694388">
    <property type="component" value="Unplaced"/>
</dbReference>
<dbReference type="GO" id="GO:0032456">
    <property type="term" value="P:endocytic recycling"/>
    <property type="evidence" value="ECO:0007669"/>
    <property type="project" value="TreeGrafter"/>
</dbReference>
<evidence type="ECO:0000256" key="4">
    <source>
        <dbReference type="ARBA" id="ARBA00023121"/>
    </source>
</evidence>
<dbReference type="InterPro" id="IPR036871">
    <property type="entry name" value="PX_dom_sf"/>
</dbReference>
<keyword evidence="4" id="KW-0446">Lipid-binding</keyword>
<dbReference type="Pfam" id="PF00787">
    <property type="entry name" value="PX"/>
    <property type="match status" value="1"/>
</dbReference>
<name>A0A8C4QTV3_EPTBU</name>